<dbReference type="Proteomes" id="UP000325081">
    <property type="component" value="Unassembled WGS sequence"/>
</dbReference>
<comment type="caution">
    <text evidence="2">The sequence shown here is derived from an EMBL/GenBank/DDBJ whole genome shotgun (WGS) entry which is preliminary data.</text>
</comment>
<protein>
    <submittedName>
        <fullName evidence="2">Late embryogenesis abundant protein</fullName>
    </submittedName>
</protein>
<reference evidence="3" key="1">
    <citation type="journal article" date="2019" name="Curr. Biol.">
        <title>Genome Sequence of Striga asiatica Provides Insight into the Evolution of Plant Parasitism.</title>
        <authorList>
            <person name="Yoshida S."/>
            <person name="Kim S."/>
            <person name="Wafula E.K."/>
            <person name="Tanskanen J."/>
            <person name="Kim Y.M."/>
            <person name="Honaas L."/>
            <person name="Yang Z."/>
            <person name="Spallek T."/>
            <person name="Conn C.E."/>
            <person name="Ichihashi Y."/>
            <person name="Cheong K."/>
            <person name="Cui S."/>
            <person name="Der J.P."/>
            <person name="Gundlach H."/>
            <person name="Jiao Y."/>
            <person name="Hori C."/>
            <person name="Ishida J.K."/>
            <person name="Kasahara H."/>
            <person name="Kiba T."/>
            <person name="Kim M.S."/>
            <person name="Koo N."/>
            <person name="Laohavisit A."/>
            <person name="Lee Y.H."/>
            <person name="Lumba S."/>
            <person name="McCourt P."/>
            <person name="Mortimer J.C."/>
            <person name="Mutuku J.M."/>
            <person name="Nomura T."/>
            <person name="Sasaki-Sekimoto Y."/>
            <person name="Seto Y."/>
            <person name="Wang Y."/>
            <person name="Wakatake T."/>
            <person name="Sakakibara H."/>
            <person name="Demura T."/>
            <person name="Yamaguchi S."/>
            <person name="Yoneyama K."/>
            <person name="Manabe R.I."/>
            <person name="Nelson D.C."/>
            <person name="Schulman A.H."/>
            <person name="Timko M.P."/>
            <person name="dePamphilis C.W."/>
            <person name="Choi D."/>
            <person name="Shirasu K."/>
        </authorList>
    </citation>
    <scope>NUCLEOTIDE SEQUENCE [LARGE SCALE GENOMIC DNA]</scope>
    <source>
        <strain evidence="3">cv. UVA1</strain>
    </source>
</reference>
<evidence type="ECO:0000313" key="3">
    <source>
        <dbReference type="Proteomes" id="UP000325081"/>
    </source>
</evidence>
<keyword evidence="3" id="KW-1185">Reference proteome</keyword>
<feature type="region of interest" description="Disordered" evidence="1">
    <location>
        <begin position="1"/>
        <end position="38"/>
    </location>
</feature>
<accession>A0A5A7PE96</accession>
<dbReference type="EMBL" id="BKCP01004417">
    <property type="protein sequence ID" value="GER31071.1"/>
    <property type="molecule type" value="Genomic_DNA"/>
</dbReference>
<evidence type="ECO:0000256" key="1">
    <source>
        <dbReference type="SAM" id="MobiDB-lite"/>
    </source>
</evidence>
<proteinExistence type="predicted"/>
<dbReference type="AlphaFoldDB" id="A0A5A7PE96"/>
<sequence>MHTHHTPFLPHKYTHTTRHSSRTNTHTHTHAHHLPQQRPFPSAAIPPFCCRRRHLDSAPLHAPFFLPLCTYVIPSAAFDSTVKPHLAVHFASLTGSPARTSHGIFKEKLPFQRRLGRHCVRRDHRPGEGCAAAICGGRRVAVISVVRLREDEGELVLQQGLKVEIRNGRSTKLKDWNWVVNGPTKIKQGAVGTDVWVADLMANGGRNWDERLVRGFFQFLFCVVMLYLLDFSSCGCLQCI</sequence>
<evidence type="ECO:0000313" key="2">
    <source>
        <dbReference type="EMBL" id="GER31071.1"/>
    </source>
</evidence>
<feature type="compositionally biased region" description="Basic residues" evidence="1">
    <location>
        <begin position="12"/>
        <end position="35"/>
    </location>
</feature>
<gene>
    <name evidence="2" type="ORF">STAS_07055</name>
</gene>
<name>A0A5A7PE96_STRAF</name>
<organism evidence="2 3">
    <name type="scientific">Striga asiatica</name>
    <name type="common">Asiatic witchweed</name>
    <name type="synonym">Buchnera asiatica</name>
    <dbReference type="NCBI Taxonomy" id="4170"/>
    <lineage>
        <taxon>Eukaryota</taxon>
        <taxon>Viridiplantae</taxon>
        <taxon>Streptophyta</taxon>
        <taxon>Embryophyta</taxon>
        <taxon>Tracheophyta</taxon>
        <taxon>Spermatophyta</taxon>
        <taxon>Magnoliopsida</taxon>
        <taxon>eudicotyledons</taxon>
        <taxon>Gunneridae</taxon>
        <taxon>Pentapetalae</taxon>
        <taxon>asterids</taxon>
        <taxon>lamiids</taxon>
        <taxon>Lamiales</taxon>
        <taxon>Orobanchaceae</taxon>
        <taxon>Buchnereae</taxon>
        <taxon>Striga</taxon>
    </lineage>
</organism>